<gene>
    <name evidence="12" type="primary">CYC3</name>
    <name evidence="12" type="ORF">HRR80_007048</name>
</gene>
<reference evidence="12" key="1">
    <citation type="submission" date="2023-01" db="EMBL/GenBank/DDBJ databases">
        <title>Exophiala dermititidis isolated from Cystic Fibrosis Patient.</title>
        <authorList>
            <person name="Kurbessoian T."/>
            <person name="Crocker A."/>
            <person name="Murante D."/>
            <person name="Hogan D.A."/>
            <person name="Stajich J.E."/>
        </authorList>
    </citation>
    <scope>NUCLEOTIDE SEQUENCE</scope>
    <source>
        <strain evidence="12">Ex8</strain>
    </source>
</reference>
<dbReference type="GO" id="GO:0046872">
    <property type="term" value="F:metal ion binding"/>
    <property type="evidence" value="ECO:0007669"/>
    <property type="project" value="UniProtKB-KW"/>
</dbReference>
<evidence type="ECO:0000256" key="3">
    <source>
        <dbReference type="ARBA" id="ARBA00022617"/>
    </source>
</evidence>
<feature type="compositionally biased region" description="Polar residues" evidence="11">
    <location>
        <begin position="113"/>
        <end position="140"/>
    </location>
</feature>
<comment type="similarity">
    <text evidence="2 10">Belongs to the cytochrome c-type heme lyase family.</text>
</comment>
<name>A0AAN6ES39_EXODE</name>
<dbReference type="GO" id="GO:0005743">
    <property type="term" value="C:mitochondrial inner membrane"/>
    <property type="evidence" value="ECO:0007669"/>
    <property type="project" value="UniProtKB-SubCell"/>
</dbReference>
<evidence type="ECO:0000256" key="6">
    <source>
        <dbReference type="ARBA" id="ARBA00023004"/>
    </source>
</evidence>
<evidence type="ECO:0000256" key="2">
    <source>
        <dbReference type="ARBA" id="ARBA00007255"/>
    </source>
</evidence>
<evidence type="ECO:0000256" key="5">
    <source>
        <dbReference type="ARBA" id="ARBA00022792"/>
    </source>
</evidence>
<proteinExistence type="inferred from homology"/>
<comment type="caution">
    <text evidence="12">The sequence shown here is derived from an EMBL/GenBank/DDBJ whole genome shotgun (WGS) entry which is preliminary data.</text>
</comment>
<feature type="region of interest" description="Disordered" evidence="11">
    <location>
        <begin position="1"/>
        <end position="162"/>
    </location>
</feature>
<evidence type="ECO:0000256" key="8">
    <source>
        <dbReference type="ARBA" id="ARBA00023136"/>
    </source>
</evidence>
<dbReference type="InterPro" id="IPR000511">
    <property type="entry name" value="Holocyt_c/c1_synthase"/>
</dbReference>
<keyword evidence="4 10" id="KW-0479">Metal-binding</keyword>
<keyword evidence="6 10" id="KW-0408">Iron</keyword>
<evidence type="ECO:0000256" key="1">
    <source>
        <dbReference type="ARBA" id="ARBA00004273"/>
    </source>
</evidence>
<feature type="compositionally biased region" description="Basic and acidic residues" evidence="11">
    <location>
        <begin position="143"/>
        <end position="155"/>
    </location>
</feature>
<comment type="function">
    <text evidence="10">Lyase that catalyzes the covalent linking of the heme group to the cytochrome C apoprotein to produce the mature functional cytochrome.</text>
</comment>
<keyword evidence="8 10" id="KW-0472">Membrane</keyword>
<feature type="compositionally biased region" description="Pro residues" evidence="11">
    <location>
        <begin position="21"/>
        <end position="30"/>
    </location>
</feature>
<dbReference type="PANTHER" id="PTHR12743:SF3">
    <property type="entry name" value="HOLOCYTOCHROME-C SYNTHASE"/>
    <property type="match status" value="1"/>
</dbReference>
<dbReference type="GO" id="GO:0004408">
    <property type="term" value="F:holocytochrome-c synthase activity"/>
    <property type="evidence" value="ECO:0007669"/>
    <property type="project" value="UniProtKB-EC"/>
</dbReference>
<comment type="subcellular location">
    <subcellularLocation>
        <location evidence="1 10">Mitochondrion inner membrane</location>
    </subcellularLocation>
</comment>
<evidence type="ECO:0000256" key="9">
    <source>
        <dbReference type="ARBA" id="ARBA00023239"/>
    </source>
</evidence>
<dbReference type="PROSITE" id="PS00821">
    <property type="entry name" value="CYTO_HEME_LYASE_1"/>
    <property type="match status" value="1"/>
</dbReference>
<keyword evidence="7 10" id="KW-0496">Mitochondrion</keyword>
<dbReference type="PROSITE" id="PS00822">
    <property type="entry name" value="CYTO_HEME_LYASE_2"/>
    <property type="match status" value="1"/>
</dbReference>
<dbReference type="PANTHER" id="PTHR12743">
    <property type="entry name" value="CYTOCHROME C1 HEME LYASE"/>
    <property type="match status" value="1"/>
</dbReference>
<dbReference type="Proteomes" id="UP001161757">
    <property type="component" value="Unassembled WGS sequence"/>
</dbReference>
<feature type="compositionally biased region" description="Low complexity" evidence="11">
    <location>
        <begin position="58"/>
        <end position="112"/>
    </location>
</feature>
<comment type="catalytic activity">
    <reaction evidence="10">
        <text>holo-[cytochrome c] = apo-[cytochrome c] + heme b</text>
        <dbReference type="Rhea" id="RHEA:22648"/>
        <dbReference type="Rhea" id="RHEA-COMP:10725"/>
        <dbReference type="Rhea" id="RHEA-COMP:10726"/>
        <dbReference type="ChEBI" id="CHEBI:29950"/>
        <dbReference type="ChEBI" id="CHEBI:60344"/>
        <dbReference type="ChEBI" id="CHEBI:83739"/>
        <dbReference type="EC" id="4.4.1.17"/>
    </reaction>
</comment>
<sequence length="382" mass="41732">MGWFWADQPKPNAPLAASPVAPHPMPPAGAVPPAGCPMHKPDGATTTSTPFFTRRDQSSSTSSPAPSCPVKSSPNSPLFNLPSSPSSTSQNTATTTDSQASESSQQPPSRASLTLSKLNPLNYMPSLSNARPSDSPQEVSLSLEREKSSIPRGDSDSTWEYPSPQQMYNAMLRKGYTDTPADAVESMVAVHNFLNEGAWKEIEDWERIFSKGLLHGWKICSRGEQAIAMERAKREFLAQHREALGLSPADVGEDEDEKPKLVRFMGRPGEPTPKARILSALGYVMPEKFGGEPPFDRHDWYVARKMPDGSVKQVRYVIDYYSGGVQETGEPVFYLDIRPALDTPTAAIERAMRWGGDIWHRASGGAAREGAAQAKVSERKTS</sequence>
<accession>A0AAN6ES39</accession>
<organism evidence="12 13">
    <name type="scientific">Exophiala dermatitidis</name>
    <name type="common">Black yeast-like fungus</name>
    <name type="synonym">Wangiella dermatitidis</name>
    <dbReference type="NCBI Taxonomy" id="5970"/>
    <lineage>
        <taxon>Eukaryota</taxon>
        <taxon>Fungi</taxon>
        <taxon>Dikarya</taxon>
        <taxon>Ascomycota</taxon>
        <taxon>Pezizomycotina</taxon>
        <taxon>Eurotiomycetes</taxon>
        <taxon>Chaetothyriomycetidae</taxon>
        <taxon>Chaetothyriales</taxon>
        <taxon>Herpotrichiellaceae</taxon>
        <taxon>Exophiala</taxon>
    </lineage>
</organism>
<keyword evidence="3 10" id="KW-0349">Heme</keyword>
<dbReference type="AlphaFoldDB" id="A0AAN6ES39"/>
<evidence type="ECO:0000256" key="4">
    <source>
        <dbReference type="ARBA" id="ARBA00022723"/>
    </source>
</evidence>
<evidence type="ECO:0000313" key="12">
    <source>
        <dbReference type="EMBL" id="KAJ8988842.1"/>
    </source>
</evidence>
<evidence type="ECO:0000256" key="7">
    <source>
        <dbReference type="ARBA" id="ARBA00023128"/>
    </source>
</evidence>
<dbReference type="EMBL" id="JAJGCB010000016">
    <property type="protein sequence ID" value="KAJ8988842.1"/>
    <property type="molecule type" value="Genomic_DNA"/>
</dbReference>
<evidence type="ECO:0000313" key="13">
    <source>
        <dbReference type="Proteomes" id="UP001161757"/>
    </source>
</evidence>
<evidence type="ECO:0000256" key="10">
    <source>
        <dbReference type="RuleBase" id="RU363130"/>
    </source>
</evidence>
<protein>
    <recommendedName>
        <fullName evidence="10">Holocytochrome c-type synthase</fullName>
        <ecNumber evidence="10">4.4.1.17</ecNumber>
    </recommendedName>
</protein>
<evidence type="ECO:0000256" key="11">
    <source>
        <dbReference type="SAM" id="MobiDB-lite"/>
    </source>
</evidence>
<keyword evidence="5 10" id="KW-0999">Mitochondrion inner membrane</keyword>
<dbReference type="EC" id="4.4.1.17" evidence="10"/>
<keyword evidence="9 10" id="KW-0456">Lyase</keyword>
<dbReference type="Pfam" id="PF01265">
    <property type="entry name" value="Cyto_heme_lyase"/>
    <property type="match status" value="1"/>
</dbReference>